<protein>
    <submittedName>
        <fullName evidence="1">Uncharacterized protein</fullName>
    </submittedName>
</protein>
<name>A0ACB6ZEL7_THEGA</name>
<keyword evidence="2" id="KW-1185">Reference proteome</keyword>
<evidence type="ECO:0000313" key="1">
    <source>
        <dbReference type="EMBL" id="KAF9647999.1"/>
    </source>
</evidence>
<dbReference type="Proteomes" id="UP000886501">
    <property type="component" value="Unassembled WGS sequence"/>
</dbReference>
<gene>
    <name evidence="1" type="ORF">BDM02DRAFT_3116186</name>
</gene>
<proteinExistence type="predicted"/>
<reference evidence="1" key="2">
    <citation type="journal article" date="2020" name="Nat. Commun.">
        <title>Large-scale genome sequencing of mycorrhizal fungi provides insights into the early evolution of symbiotic traits.</title>
        <authorList>
            <person name="Miyauchi S."/>
            <person name="Kiss E."/>
            <person name="Kuo A."/>
            <person name="Drula E."/>
            <person name="Kohler A."/>
            <person name="Sanchez-Garcia M."/>
            <person name="Morin E."/>
            <person name="Andreopoulos B."/>
            <person name="Barry K.W."/>
            <person name="Bonito G."/>
            <person name="Buee M."/>
            <person name="Carver A."/>
            <person name="Chen C."/>
            <person name="Cichocki N."/>
            <person name="Clum A."/>
            <person name="Culley D."/>
            <person name="Crous P.W."/>
            <person name="Fauchery L."/>
            <person name="Girlanda M."/>
            <person name="Hayes R.D."/>
            <person name="Keri Z."/>
            <person name="LaButti K."/>
            <person name="Lipzen A."/>
            <person name="Lombard V."/>
            <person name="Magnuson J."/>
            <person name="Maillard F."/>
            <person name="Murat C."/>
            <person name="Nolan M."/>
            <person name="Ohm R.A."/>
            <person name="Pangilinan J."/>
            <person name="Pereira M.F."/>
            <person name="Perotto S."/>
            <person name="Peter M."/>
            <person name="Pfister S."/>
            <person name="Riley R."/>
            <person name="Sitrit Y."/>
            <person name="Stielow J.B."/>
            <person name="Szollosi G."/>
            <person name="Zifcakova L."/>
            <person name="Stursova M."/>
            <person name="Spatafora J.W."/>
            <person name="Tedersoo L."/>
            <person name="Vaario L.M."/>
            <person name="Yamada A."/>
            <person name="Yan M."/>
            <person name="Wang P."/>
            <person name="Xu J."/>
            <person name="Bruns T."/>
            <person name="Baldrian P."/>
            <person name="Vilgalys R."/>
            <person name="Dunand C."/>
            <person name="Henrissat B."/>
            <person name="Grigoriev I.V."/>
            <person name="Hibbett D."/>
            <person name="Nagy L.G."/>
            <person name="Martin F.M."/>
        </authorList>
    </citation>
    <scope>NUCLEOTIDE SEQUENCE</scope>
    <source>
        <strain evidence="1">P2</strain>
    </source>
</reference>
<accession>A0ACB6ZEL7</accession>
<dbReference type="EMBL" id="MU118022">
    <property type="protein sequence ID" value="KAF9647999.1"/>
    <property type="molecule type" value="Genomic_DNA"/>
</dbReference>
<reference evidence="1" key="1">
    <citation type="submission" date="2019-10" db="EMBL/GenBank/DDBJ databases">
        <authorList>
            <consortium name="DOE Joint Genome Institute"/>
            <person name="Kuo A."/>
            <person name="Miyauchi S."/>
            <person name="Kiss E."/>
            <person name="Drula E."/>
            <person name="Kohler A."/>
            <person name="Sanchez-Garcia M."/>
            <person name="Andreopoulos B."/>
            <person name="Barry K.W."/>
            <person name="Bonito G."/>
            <person name="Buee M."/>
            <person name="Carver A."/>
            <person name="Chen C."/>
            <person name="Cichocki N."/>
            <person name="Clum A."/>
            <person name="Culley D."/>
            <person name="Crous P.W."/>
            <person name="Fauchery L."/>
            <person name="Girlanda M."/>
            <person name="Hayes R."/>
            <person name="Keri Z."/>
            <person name="Labutti K."/>
            <person name="Lipzen A."/>
            <person name="Lombard V."/>
            <person name="Magnuson J."/>
            <person name="Maillard F."/>
            <person name="Morin E."/>
            <person name="Murat C."/>
            <person name="Nolan M."/>
            <person name="Ohm R."/>
            <person name="Pangilinan J."/>
            <person name="Pereira M."/>
            <person name="Perotto S."/>
            <person name="Peter M."/>
            <person name="Riley R."/>
            <person name="Sitrit Y."/>
            <person name="Stielow B."/>
            <person name="Szollosi G."/>
            <person name="Zifcakova L."/>
            <person name="Stursova M."/>
            <person name="Spatafora J.W."/>
            <person name="Tedersoo L."/>
            <person name="Vaario L.-M."/>
            <person name="Yamada A."/>
            <person name="Yan M."/>
            <person name="Wang P."/>
            <person name="Xu J."/>
            <person name="Bruns T."/>
            <person name="Baldrian P."/>
            <person name="Vilgalys R."/>
            <person name="Henrissat B."/>
            <person name="Grigoriev I.V."/>
            <person name="Hibbett D."/>
            <person name="Nagy L.G."/>
            <person name="Martin F.M."/>
        </authorList>
    </citation>
    <scope>NUCLEOTIDE SEQUENCE</scope>
    <source>
        <strain evidence="1">P2</strain>
    </source>
</reference>
<evidence type="ECO:0000313" key="2">
    <source>
        <dbReference type="Proteomes" id="UP000886501"/>
    </source>
</evidence>
<organism evidence="1 2">
    <name type="scientific">Thelephora ganbajun</name>
    <name type="common">Ganba fungus</name>
    <dbReference type="NCBI Taxonomy" id="370292"/>
    <lineage>
        <taxon>Eukaryota</taxon>
        <taxon>Fungi</taxon>
        <taxon>Dikarya</taxon>
        <taxon>Basidiomycota</taxon>
        <taxon>Agaricomycotina</taxon>
        <taxon>Agaricomycetes</taxon>
        <taxon>Thelephorales</taxon>
        <taxon>Thelephoraceae</taxon>
        <taxon>Thelephora</taxon>
    </lineage>
</organism>
<sequence>MTAKRYFSGLRWIAASGAVFVSTVGPSHRSSRNRALRLLPFLVLFVSSSGPVLTVKFTHSHNPCLHPPPLPPRQ</sequence>
<comment type="caution">
    <text evidence="1">The sequence shown here is derived from an EMBL/GenBank/DDBJ whole genome shotgun (WGS) entry which is preliminary data.</text>
</comment>